<reference evidence="2" key="1">
    <citation type="journal article" date="2014" name="Int. J. Syst. Evol. Microbiol.">
        <title>Complete genome sequence of Corynebacterium casei LMG S-19264T (=DSM 44701T), isolated from a smear-ripened cheese.</title>
        <authorList>
            <consortium name="US DOE Joint Genome Institute (JGI-PGF)"/>
            <person name="Walter F."/>
            <person name="Albersmeier A."/>
            <person name="Kalinowski J."/>
            <person name="Ruckert C."/>
        </authorList>
    </citation>
    <scope>NUCLEOTIDE SEQUENCE</scope>
    <source>
        <strain evidence="2">CGMCC 4.7201</strain>
    </source>
</reference>
<evidence type="ECO:0000313" key="3">
    <source>
        <dbReference type="Proteomes" id="UP000641932"/>
    </source>
</evidence>
<keyword evidence="3" id="KW-1185">Reference proteome</keyword>
<proteinExistence type="predicted"/>
<dbReference type="EMBL" id="BMMS01000025">
    <property type="protein sequence ID" value="GGO95405.1"/>
    <property type="molecule type" value="Genomic_DNA"/>
</dbReference>
<protein>
    <submittedName>
        <fullName evidence="2">Uncharacterized protein</fullName>
    </submittedName>
</protein>
<reference evidence="2" key="2">
    <citation type="submission" date="2020-09" db="EMBL/GenBank/DDBJ databases">
        <authorList>
            <person name="Sun Q."/>
            <person name="Zhou Y."/>
        </authorList>
    </citation>
    <scope>NUCLEOTIDE SEQUENCE</scope>
    <source>
        <strain evidence="2">CGMCC 4.7201</strain>
    </source>
</reference>
<dbReference type="RefSeq" id="WP_189134264.1">
    <property type="nucleotide sequence ID" value="NZ_BMMS01000025.1"/>
</dbReference>
<feature type="region of interest" description="Disordered" evidence="1">
    <location>
        <begin position="1"/>
        <end position="24"/>
    </location>
</feature>
<evidence type="ECO:0000313" key="2">
    <source>
        <dbReference type="EMBL" id="GGO95405.1"/>
    </source>
</evidence>
<gene>
    <name evidence="2" type="ORF">GCM10012280_52520</name>
</gene>
<dbReference type="Proteomes" id="UP000641932">
    <property type="component" value="Unassembled WGS sequence"/>
</dbReference>
<accession>A0A918E192</accession>
<dbReference type="AlphaFoldDB" id="A0A918E192"/>
<comment type="caution">
    <text evidence="2">The sequence shown here is derived from an EMBL/GenBank/DDBJ whole genome shotgun (WGS) entry which is preliminary data.</text>
</comment>
<sequence length="58" mass="5866">MLNARAGPLAHSTPHPSVRSRALTDRTVGVRTLDFADGNLPPFLAGGGKASGSAAARP</sequence>
<name>A0A918E192_9ACTN</name>
<evidence type="ECO:0000256" key="1">
    <source>
        <dbReference type="SAM" id="MobiDB-lite"/>
    </source>
</evidence>
<organism evidence="2 3">
    <name type="scientific">Wenjunlia tyrosinilytica</name>
    <dbReference type="NCBI Taxonomy" id="1544741"/>
    <lineage>
        <taxon>Bacteria</taxon>
        <taxon>Bacillati</taxon>
        <taxon>Actinomycetota</taxon>
        <taxon>Actinomycetes</taxon>
        <taxon>Kitasatosporales</taxon>
        <taxon>Streptomycetaceae</taxon>
        <taxon>Wenjunlia</taxon>
    </lineage>
</organism>